<accession>A0A1I4DBY5</accession>
<evidence type="ECO:0000313" key="2">
    <source>
        <dbReference type="Proteomes" id="UP000198755"/>
    </source>
</evidence>
<evidence type="ECO:0000313" key="1">
    <source>
        <dbReference type="EMBL" id="SFK91138.1"/>
    </source>
</evidence>
<dbReference type="RefSeq" id="WP_175492716.1">
    <property type="nucleotide sequence ID" value="NZ_FOSN01000054.1"/>
</dbReference>
<gene>
    <name evidence="1" type="ORF">SAMN05444581_1543</name>
</gene>
<dbReference type="PANTHER" id="PTHR43194">
    <property type="entry name" value="HYDROLASE ALPHA/BETA FOLD FAMILY"/>
    <property type="match status" value="1"/>
</dbReference>
<protein>
    <recommendedName>
        <fullName evidence="3">Alpha/beta hydrolase family protein</fullName>
    </recommendedName>
</protein>
<dbReference type="Proteomes" id="UP000198755">
    <property type="component" value="Unassembled WGS sequence"/>
</dbReference>
<dbReference type="SUPFAM" id="SSF53474">
    <property type="entry name" value="alpha/beta-Hydrolases"/>
    <property type="match status" value="1"/>
</dbReference>
<name>A0A1I4DBY5_9HYPH</name>
<organism evidence="1 2">
    <name type="scientific">Methylocapsa palsarum</name>
    <dbReference type="NCBI Taxonomy" id="1612308"/>
    <lineage>
        <taxon>Bacteria</taxon>
        <taxon>Pseudomonadati</taxon>
        <taxon>Pseudomonadota</taxon>
        <taxon>Alphaproteobacteria</taxon>
        <taxon>Hyphomicrobiales</taxon>
        <taxon>Beijerinckiaceae</taxon>
        <taxon>Methylocapsa</taxon>
    </lineage>
</organism>
<sequence length="357" mass="38648">MASMRWERFFVGGAYAGPADAQVMHGQMHVEMLTPDELRHPWPLVFIHGAAQTGVGWITTPDGREGWAPWFAERGWKVCVVDQPARGRSAWRPDLDGGLKSISVSQTENLFTAPEHNPGWPQAELHTQWPGGAGKGRAGDPVFDQFYASQVASLTNPESEILMQAAGAALLDRIGPAVLITHSQAGLFGWLIADARPGLVKGIVALEPAGPPYKDSLFRSGFDREFGLTSLPLTYEPPVTAEAPLEFEQQGGCWLQKGAARRLVHLAGVPTAVVTSEASYHAEYDHCMVAYLHQAGVEAEFIRLADRGIHGNGHMMMLEKNSLDIAACVEEWLIANVGTSAERICKAAPMAPPSSPL</sequence>
<dbReference type="STRING" id="1612308.SAMN05444581_1543"/>
<dbReference type="EMBL" id="FOSN01000054">
    <property type="protein sequence ID" value="SFK91138.1"/>
    <property type="molecule type" value="Genomic_DNA"/>
</dbReference>
<dbReference type="InterPro" id="IPR050228">
    <property type="entry name" value="Carboxylesterase_BioH"/>
</dbReference>
<dbReference type="AlphaFoldDB" id="A0A1I4DBY5"/>
<keyword evidence="2" id="KW-1185">Reference proteome</keyword>
<dbReference type="CDD" id="cd12809">
    <property type="entry name" value="Esterase_713_like-2"/>
    <property type="match status" value="1"/>
</dbReference>
<dbReference type="Gene3D" id="3.40.50.1820">
    <property type="entry name" value="alpha/beta hydrolase"/>
    <property type="match status" value="1"/>
</dbReference>
<evidence type="ECO:0008006" key="3">
    <source>
        <dbReference type="Google" id="ProtNLM"/>
    </source>
</evidence>
<proteinExistence type="predicted"/>
<dbReference type="InterPro" id="IPR029058">
    <property type="entry name" value="AB_hydrolase_fold"/>
</dbReference>
<dbReference type="PANTHER" id="PTHR43194:SF4">
    <property type="entry name" value="AB HYDROLASE-1 DOMAIN-CONTAINING PROTEIN"/>
    <property type="match status" value="1"/>
</dbReference>
<reference evidence="1 2" key="1">
    <citation type="submission" date="2016-10" db="EMBL/GenBank/DDBJ databases">
        <authorList>
            <person name="de Groot N.N."/>
        </authorList>
    </citation>
    <scope>NUCLEOTIDE SEQUENCE [LARGE SCALE GENOMIC DNA]</scope>
    <source>
        <strain evidence="1 2">NE2</strain>
    </source>
</reference>